<dbReference type="SUPFAM" id="SSF52540">
    <property type="entry name" value="P-loop containing nucleoside triphosphate hydrolases"/>
    <property type="match status" value="1"/>
</dbReference>
<dbReference type="InterPro" id="IPR050742">
    <property type="entry name" value="Helicase_Restrict-Modif_Enz"/>
</dbReference>
<protein>
    <submittedName>
        <fullName evidence="3">Superfamily II DNA or RNA helicase</fullName>
    </submittedName>
</protein>
<dbReference type="PROSITE" id="PS51194">
    <property type="entry name" value="HELICASE_CTER"/>
    <property type="match status" value="1"/>
</dbReference>
<dbReference type="Gene3D" id="3.40.50.300">
    <property type="entry name" value="P-loop containing nucleotide triphosphate hydrolases"/>
    <property type="match status" value="2"/>
</dbReference>
<dbReference type="GO" id="GO:0005829">
    <property type="term" value="C:cytosol"/>
    <property type="evidence" value="ECO:0007669"/>
    <property type="project" value="TreeGrafter"/>
</dbReference>
<dbReference type="EMBL" id="SHKI01000008">
    <property type="protein sequence ID" value="RZT60591.1"/>
    <property type="molecule type" value="Genomic_DNA"/>
</dbReference>
<sequence length="999" mass="111843">MTTIEHYDIDGNELWWLSDGPGAHTDEPQDSEVVETSLKGRFRFAAESETEDGLRRPQLGALHAILAYRSTEEHEPITVVMPTGTGKTETMLAAYCHSPAQTLVVVPSDALRTQIAEKFVTLGILPRVRAVVGDFLCPAVLVLKSGLQTVDQVRQVLARSNVVVATAQVLDACSEEARLHLAKSCRRLFVDEAHHLGARTWRQVVELFDGREVVQFTATPYREDGRHLGGRIAYAYPLRLAQEHGYFARINYRSVIDLADPDRAVAIAAVRQLRADVEAGLDHLLMARVRSVERAKEIIKLYEELGSEFAPIRIDTGMAESTRSKHRNRLFNRESRIVVCVNMLGEGFDLSALKIAAIHDPQKSLAVTLQFVGRFTRVGNESLGEASAFVPLQVAGVDERLRKLYGEDADWNEVIRDLTEHGVGQEKDRTDFELAFGSVPREVAMRSIHPKMSTVTYQSNKLLSWNPESIYDLFDDRLLTTRIGINNKEKVAWWVSREATPVRWGDFSSFNELVHHLHVVHVDEAAGFLYINSTNNDSMHEDIAQAIGGDDVTLVKGEAVYRILSKVKRRVPTNVGLLDSVSRNRRFSMHVGQDVLHAWRGEGGTKMKTNIFAHGFADSRAVSFGASRKGRVWSHEQARDIHDWVRWVTQIGPTITDTSISLESVMSGFLLPEPARERPPYVPLSIEWPYQLVATFSERRKVSYKDQSFSLLDTELSLSNHTADQPLRFKLKTPGWELEFEFDFHEDDPPTIRPVAEDGQIVTPAGTGSLAAFLTANGLLITFEGETVLVEQGFLLRPDRERRLFPIDAIETIDWSNVDIKRESQGADRDPATIQHRAIQALSAEDEWEVVIDDDGPGELADIVLLKRTEDALEVLIAHCKYSSGDKPGARIDDLYDVCGQAMKMNRAKAIPELLTKRLFRREKQRQSSGKTGLIAGEIATLASIVREARYRTLNVSVAIVQPGMSKSLASEDMRALLGGTERFLVETHGMRLRVIANS</sequence>
<evidence type="ECO:0000259" key="1">
    <source>
        <dbReference type="PROSITE" id="PS51192"/>
    </source>
</evidence>
<dbReference type="Proteomes" id="UP000291832">
    <property type="component" value="Unassembled WGS sequence"/>
</dbReference>
<dbReference type="AlphaFoldDB" id="A0A4Q7TIZ3"/>
<proteinExistence type="predicted"/>
<dbReference type="RefSeq" id="WP_130455615.1">
    <property type="nucleotide sequence ID" value="NZ_QYAG01000003.1"/>
</dbReference>
<accession>A0A4Q7TIZ3</accession>
<organism evidence="3 4">
    <name type="scientific">Leucobacter luti</name>
    <dbReference type="NCBI Taxonomy" id="340320"/>
    <lineage>
        <taxon>Bacteria</taxon>
        <taxon>Bacillati</taxon>
        <taxon>Actinomycetota</taxon>
        <taxon>Actinomycetes</taxon>
        <taxon>Micrococcales</taxon>
        <taxon>Microbacteriaceae</taxon>
        <taxon>Leucobacter</taxon>
    </lineage>
</organism>
<gene>
    <name evidence="3" type="ORF">EV139_3037</name>
</gene>
<evidence type="ECO:0000313" key="4">
    <source>
        <dbReference type="Proteomes" id="UP000291832"/>
    </source>
</evidence>
<dbReference type="Pfam" id="PF00271">
    <property type="entry name" value="Helicase_C"/>
    <property type="match status" value="1"/>
</dbReference>
<dbReference type="PROSITE" id="PS51192">
    <property type="entry name" value="HELICASE_ATP_BIND_1"/>
    <property type="match status" value="1"/>
</dbReference>
<dbReference type="PANTHER" id="PTHR47396">
    <property type="entry name" value="TYPE I RESTRICTION ENZYME ECOKI R PROTEIN"/>
    <property type="match status" value="1"/>
</dbReference>
<dbReference type="PANTHER" id="PTHR47396:SF1">
    <property type="entry name" value="ATP-DEPENDENT HELICASE IRC3-RELATED"/>
    <property type="match status" value="1"/>
</dbReference>
<feature type="domain" description="Helicase ATP-binding" evidence="1">
    <location>
        <begin position="68"/>
        <end position="238"/>
    </location>
</feature>
<feature type="domain" description="Helicase C-terminal" evidence="2">
    <location>
        <begin position="269"/>
        <end position="430"/>
    </location>
</feature>
<dbReference type="GO" id="GO:0004386">
    <property type="term" value="F:helicase activity"/>
    <property type="evidence" value="ECO:0007669"/>
    <property type="project" value="UniProtKB-KW"/>
</dbReference>
<dbReference type="Pfam" id="PF04851">
    <property type="entry name" value="ResIII"/>
    <property type="match status" value="1"/>
</dbReference>
<dbReference type="InterPro" id="IPR027417">
    <property type="entry name" value="P-loop_NTPase"/>
</dbReference>
<evidence type="ECO:0000259" key="2">
    <source>
        <dbReference type="PROSITE" id="PS51194"/>
    </source>
</evidence>
<dbReference type="GO" id="GO:0005524">
    <property type="term" value="F:ATP binding"/>
    <property type="evidence" value="ECO:0007669"/>
    <property type="project" value="InterPro"/>
</dbReference>
<dbReference type="InterPro" id="IPR006935">
    <property type="entry name" value="Helicase/UvrB_N"/>
</dbReference>
<name>A0A4Q7TIZ3_9MICO</name>
<comment type="caution">
    <text evidence="3">The sequence shown here is derived from an EMBL/GenBank/DDBJ whole genome shotgun (WGS) entry which is preliminary data.</text>
</comment>
<dbReference type="OrthoDB" id="9776021at2"/>
<evidence type="ECO:0000313" key="3">
    <source>
        <dbReference type="EMBL" id="RZT60591.1"/>
    </source>
</evidence>
<dbReference type="CDD" id="cd17926">
    <property type="entry name" value="DEXHc_RE"/>
    <property type="match status" value="1"/>
</dbReference>
<dbReference type="SMART" id="SM00487">
    <property type="entry name" value="DEXDc"/>
    <property type="match status" value="1"/>
</dbReference>
<dbReference type="GO" id="GO:0003677">
    <property type="term" value="F:DNA binding"/>
    <property type="evidence" value="ECO:0007669"/>
    <property type="project" value="InterPro"/>
</dbReference>
<dbReference type="InterPro" id="IPR014001">
    <property type="entry name" value="Helicase_ATP-bd"/>
</dbReference>
<reference evidence="3 4" key="1">
    <citation type="journal article" date="2015" name="Stand. Genomic Sci.">
        <title>Genomic Encyclopedia of Bacterial and Archaeal Type Strains, Phase III: the genomes of soil and plant-associated and newly described type strains.</title>
        <authorList>
            <person name="Whitman W.B."/>
            <person name="Woyke T."/>
            <person name="Klenk H.P."/>
            <person name="Zhou Y."/>
            <person name="Lilburn T.G."/>
            <person name="Beck B.J."/>
            <person name="De Vos P."/>
            <person name="Vandamme P."/>
            <person name="Eisen J.A."/>
            <person name="Garrity G."/>
            <person name="Hugenholtz P."/>
            <person name="Kyrpides N.C."/>
        </authorList>
    </citation>
    <scope>NUCLEOTIDE SEQUENCE [LARGE SCALE GENOMIC DNA]</scope>
    <source>
        <strain evidence="3 4">RF6</strain>
    </source>
</reference>
<keyword evidence="3" id="KW-0067">ATP-binding</keyword>
<keyword evidence="3" id="KW-0378">Hydrolase</keyword>
<keyword evidence="4" id="KW-1185">Reference proteome</keyword>
<keyword evidence="3" id="KW-0347">Helicase</keyword>
<dbReference type="InterPro" id="IPR001650">
    <property type="entry name" value="Helicase_C-like"/>
</dbReference>
<keyword evidence="3" id="KW-0547">Nucleotide-binding</keyword>
<dbReference type="GO" id="GO:0016787">
    <property type="term" value="F:hydrolase activity"/>
    <property type="evidence" value="ECO:0007669"/>
    <property type="project" value="InterPro"/>
</dbReference>